<dbReference type="InterPro" id="IPR009057">
    <property type="entry name" value="Homeodomain-like_sf"/>
</dbReference>
<dbReference type="CDD" id="cd00167">
    <property type="entry name" value="SANT"/>
    <property type="match status" value="3"/>
</dbReference>
<feature type="domain" description="Myb-like" evidence="9">
    <location>
        <begin position="196"/>
        <end position="248"/>
    </location>
</feature>
<dbReference type="FunFam" id="1.10.10.60:FF:000394">
    <property type="entry name" value="MYB transcription factor"/>
    <property type="match status" value="1"/>
</dbReference>
<keyword evidence="6" id="KW-0539">Nucleus</keyword>
<dbReference type="Gene3D" id="1.10.10.60">
    <property type="entry name" value="Homeodomain-like"/>
    <property type="match status" value="4"/>
</dbReference>
<evidence type="ECO:0000259" key="10">
    <source>
        <dbReference type="PROSITE" id="PS51294"/>
    </source>
</evidence>
<dbReference type="PROSITE" id="PS50090">
    <property type="entry name" value="MYB_LIKE"/>
    <property type="match status" value="4"/>
</dbReference>
<dbReference type="EMBL" id="OU503050">
    <property type="protein sequence ID" value="CAI9777666.1"/>
    <property type="molecule type" value="Genomic_DNA"/>
</dbReference>
<reference evidence="11" key="1">
    <citation type="submission" date="2023-05" db="EMBL/GenBank/DDBJ databases">
        <authorList>
            <person name="Huff M."/>
        </authorList>
    </citation>
    <scope>NUCLEOTIDE SEQUENCE</scope>
</reference>
<keyword evidence="5" id="KW-0804">Transcription</keyword>
<evidence type="ECO:0000256" key="5">
    <source>
        <dbReference type="ARBA" id="ARBA00023163"/>
    </source>
</evidence>
<comment type="function">
    <text evidence="7">Transcription factor.</text>
</comment>
<dbReference type="Pfam" id="PF00249">
    <property type="entry name" value="Myb_DNA-binding"/>
    <property type="match status" value="4"/>
</dbReference>
<dbReference type="SMART" id="SM00717">
    <property type="entry name" value="SANT"/>
    <property type="match status" value="4"/>
</dbReference>
<evidence type="ECO:0000256" key="2">
    <source>
        <dbReference type="ARBA" id="ARBA00022737"/>
    </source>
</evidence>
<evidence type="ECO:0000259" key="9">
    <source>
        <dbReference type="PROSITE" id="PS50090"/>
    </source>
</evidence>
<keyword evidence="2" id="KW-0677">Repeat</keyword>
<dbReference type="InterPro" id="IPR015495">
    <property type="entry name" value="Myb_TF_plants"/>
</dbReference>
<evidence type="ECO:0000256" key="6">
    <source>
        <dbReference type="ARBA" id="ARBA00023242"/>
    </source>
</evidence>
<accession>A0AAD2A0I7</accession>
<gene>
    <name evidence="11" type="ORF">FPE_LOCUS25096</name>
</gene>
<organism evidence="11 12">
    <name type="scientific">Fraxinus pennsylvanica</name>
    <dbReference type="NCBI Taxonomy" id="56036"/>
    <lineage>
        <taxon>Eukaryota</taxon>
        <taxon>Viridiplantae</taxon>
        <taxon>Streptophyta</taxon>
        <taxon>Embryophyta</taxon>
        <taxon>Tracheophyta</taxon>
        <taxon>Spermatophyta</taxon>
        <taxon>Magnoliopsida</taxon>
        <taxon>eudicotyledons</taxon>
        <taxon>Gunneridae</taxon>
        <taxon>Pentapetalae</taxon>
        <taxon>asterids</taxon>
        <taxon>lamiids</taxon>
        <taxon>Lamiales</taxon>
        <taxon>Oleaceae</taxon>
        <taxon>Oleeae</taxon>
        <taxon>Fraxinus</taxon>
    </lineage>
</organism>
<feature type="domain" description="HTH myb-type" evidence="10">
    <location>
        <begin position="200"/>
        <end position="248"/>
    </location>
</feature>
<keyword evidence="12" id="KW-1185">Reference proteome</keyword>
<dbReference type="PANTHER" id="PTHR47994:SF5">
    <property type="entry name" value="F14D16.11-RELATED"/>
    <property type="match status" value="1"/>
</dbReference>
<feature type="domain" description="HTH myb-type" evidence="10">
    <location>
        <begin position="9"/>
        <end position="61"/>
    </location>
</feature>
<dbReference type="FunFam" id="1.10.10.60:FF:000015">
    <property type="entry name" value="Transcription factor RAX3"/>
    <property type="match status" value="1"/>
</dbReference>
<feature type="domain" description="HTH myb-type" evidence="10">
    <location>
        <begin position="249"/>
        <end position="303"/>
    </location>
</feature>
<feature type="region of interest" description="Disordered" evidence="8">
    <location>
        <begin position="115"/>
        <end position="181"/>
    </location>
</feature>
<protein>
    <submittedName>
        <fullName evidence="11">Uncharacterized protein</fullName>
    </submittedName>
</protein>
<evidence type="ECO:0000256" key="3">
    <source>
        <dbReference type="ARBA" id="ARBA00023015"/>
    </source>
</evidence>
<evidence type="ECO:0000256" key="8">
    <source>
        <dbReference type="SAM" id="MobiDB-lite"/>
    </source>
</evidence>
<dbReference type="GO" id="GO:0080090">
    <property type="term" value="P:regulation of primary metabolic process"/>
    <property type="evidence" value="ECO:0007669"/>
    <property type="project" value="UniProtKB-ARBA"/>
</dbReference>
<dbReference type="GO" id="GO:0005634">
    <property type="term" value="C:nucleus"/>
    <property type="evidence" value="ECO:0007669"/>
    <property type="project" value="UniProtKB-SubCell"/>
</dbReference>
<feature type="domain" description="HTH myb-type" evidence="10">
    <location>
        <begin position="62"/>
        <end position="116"/>
    </location>
</feature>
<keyword evidence="4" id="KW-0238">DNA-binding</keyword>
<evidence type="ECO:0000256" key="7">
    <source>
        <dbReference type="ARBA" id="ARBA00057804"/>
    </source>
</evidence>
<proteinExistence type="predicted"/>
<feature type="domain" description="Myb-like" evidence="9">
    <location>
        <begin position="249"/>
        <end position="299"/>
    </location>
</feature>
<feature type="domain" description="Myb-like" evidence="9">
    <location>
        <begin position="62"/>
        <end position="112"/>
    </location>
</feature>
<dbReference type="SUPFAM" id="SSF46689">
    <property type="entry name" value="Homeodomain-like"/>
    <property type="match status" value="2"/>
</dbReference>
<feature type="compositionally biased region" description="Basic and acidic residues" evidence="8">
    <location>
        <begin position="152"/>
        <end position="163"/>
    </location>
</feature>
<dbReference type="GO" id="GO:0000976">
    <property type="term" value="F:transcription cis-regulatory region binding"/>
    <property type="evidence" value="ECO:0007669"/>
    <property type="project" value="UniProtKB-ARBA"/>
</dbReference>
<evidence type="ECO:0000313" key="12">
    <source>
        <dbReference type="Proteomes" id="UP000834106"/>
    </source>
</evidence>
<evidence type="ECO:0000313" key="11">
    <source>
        <dbReference type="EMBL" id="CAI9777666.1"/>
    </source>
</evidence>
<dbReference type="Proteomes" id="UP000834106">
    <property type="component" value="Chromosome 15"/>
</dbReference>
<dbReference type="PROSITE" id="PS51294">
    <property type="entry name" value="HTH_MYB"/>
    <property type="match status" value="4"/>
</dbReference>
<dbReference type="AlphaFoldDB" id="A0AAD2A0I7"/>
<sequence length="376" mass="42801">MGRKPCCQKVGLKKGAWTAEEDDKLKNFMLTNGQCSWIALPKLAGLLRCGKSCRLRWTNYLRPDLKRGFLSEDEEKIIIDLHAKLGNRWSKIASHLPGRTDNDIKNRWNTRIKKKLRNMGIDPMSRNPLRPTTTTPSPLQEHTQNPEAEQEPPSKADQNKDTETSVQSNIAEGKDEDRNMASSPLMEMGSQECFEKGASKKGSWTAEEDKKLSNFILKNGQCCWKYVPKFAGLSRCSKSCRLRWKNYLSPDLKRGFLSEDEEKIVVDLHAKLGNRWSKIASHLPGRTDSCVKNQWNTHIKKKLMKMGIDPLTHNPLPPPLENQEPSSEVVDTEISMQSTITEDISMIASPFEDLQFPPDFIDYSEIMSILYDDSSS</sequence>
<dbReference type="PANTHER" id="PTHR47994">
    <property type="entry name" value="F14D16.11-RELATED"/>
    <property type="match status" value="1"/>
</dbReference>
<evidence type="ECO:0000256" key="1">
    <source>
        <dbReference type="ARBA" id="ARBA00004123"/>
    </source>
</evidence>
<dbReference type="InterPro" id="IPR017930">
    <property type="entry name" value="Myb_dom"/>
</dbReference>
<dbReference type="GO" id="GO:0051707">
    <property type="term" value="P:response to other organism"/>
    <property type="evidence" value="ECO:0007669"/>
    <property type="project" value="UniProtKB-ARBA"/>
</dbReference>
<keyword evidence="3" id="KW-0805">Transcription regulation</keyword>
<feature type="compositionally biased region" description="Low complexity" evidence="8">
    <location>
        <begin position="125"/>
        <end position="139"/>
    </location>
</feature>
<feature type="domain" description="Myb-like" evidence="9">
    <location>
        <begin position="9"/>
        <end position="61"/>
    </location>
</feature>
<comment type="subcellular location">
    <subcellularLocation>
        <location evidence="1">Nucleus</location>
    </subcellularLocation>
</comment>
<name>A0AAD2A0I7_9LAMI</name>
<dbReference type="FunFam" id="1.10.10.60:FF:000001">
    <property type="entry name" value="MYB-related transcription factor"/>
    <property type="match status" value="1"/>
</dbReference>
<evidence type="ECO:0000256" key="4">
    <source>
        <dbReference type="ARBA" id="ARBA00023125"/>
    </source>
</evidence>
<dbReference type="InterPro" id="IPR001005">
    <property type="entry name" value="SANT/Myb"/>
</dbReference>